<dbReference type="OrthoDB" id="5420410at2759"/>
<dbReference type="GO" id="GO:0005675">
    <property type="term" value="C:transcription factor TFIIH holo complex"/>
    <property type="evidence" value="ECO:0007669"/>
    <property type="project" value="TreeGrafter"/>
</dbReference>
<dbReference type="InterPro" id="IPR031349">
    <property type="entry name" value="Tfb6"/>
</dbReference>
<sequence>MSDPQSAGPGGFFPSETLPSPAPSAVSTRSGANLPHPRARALKSGSNKEDTVRRFVEDRLTVVARRYVKKHGIQQPGDDVVGYTAFSELCKDLHGVIDVLWLSGTPGLQIPFLLNVASEFTKYIVSFPPAPRSTFAVLDKLDHCFASLLSGIDAESKEPLPGFENGLRAGMTVTDMVRCRSSVEQTRILIAEYMNTAEVVEDENEDTDMATETETETETDAGRGSKAPAAWTEDDERLNMDVARVYEKTIVQLGERLGDVWGAVGGPLAPGPEPNPTCG</sequence>
<feature type="compositionally biased region" description="Acidic residues" evidence="1">
    <location>
        <begin position="201"/>
        <end position="219"/>
    </location>
</feature>
<keyword evidence="3" id="KW-1185">Reference proteome</keyword>
<protein>
    <submittedName>
        <fullName evidence="2">Meiotic recombination protein DMC1</fullName>
    </submittedName>
</protein>
<evidence type="ECO:0000256" key="1">
    <source>
        <dbReference type="SAM" id="MobiDB-lite"/>
    </source>
</evidence>
<proteinExistence type="predicted"/>
<gene>
    <name evidence="2" type="ORF">F5X68DRAFT_274282</name>
</gene>
<accession>A0A9P8VFP9</accession>
<reference evidence="2" key="1">
    <citation type="journal article" date="2021" name="Nat. Commun.">
        <title>Genetic determinants of endophytism in the Arabidopsis root mycobiome.</title>
        <authorList>
            <person name="Mesny F."/>
            <person name="Miyauchi S."/>
            <person name="Thiergart T."/>
            <person name="Pickel B."/>
            <person name="Atanasova L."/>
            <person name="Karlsson M."/>
            <person name="Huettel B."/>
            <person name="Barry K.W."/>
            <person name="Haridas S."/>
            <person name="Chen C."/>
            <person name="Bauer D."/>
            <person name="Andreopoulos W."/>
            <person name="Pangilinan J."/>
            <person name="LaButti K."/>
            <person name="Riley R."/>
            <person name="Lipzen A."/>
            <person name="Clum A."/>
            <person name="Drula E."/>
            <person name="Henrissat B."/>
            <person name="Kohler A."/>
            <person name="Grigoriev I.V."/>
            <person name="Martin F.M."/>
            <person name="Hacquard S."/>
        </authorList>
    </citation>
    <scope>NUCLEOTIDE SEQUENCE</scope>
    <source>
        <strain evidence="2">MPI-SDFR-AT-0117</strain>
    </source>
</reference>
<evidence type="ECO:0000313" key="3">
    <source>
        <dbReference type="Proteomes" id="UP000770015"/>
    </source>
</evidence>
<feature type="region of interest" description="Disordered" evidence="1">
    <location>
        <begin position="201"/>
        <end position="232"/>
    </location>
</feature>
<dbReference type="Pfam" id="PF17110">
    <property type="entry name" value="TFB6"/>
    <property type="match status" value="1"/>
</dbReference>
<evidence type="ECO:0000313" key="2">
    <source>
        <dbReference type="EMBL" id="KAH6690291.1"/>
    </source>
</evidence>
<dbReference type="Proteomes" id="UP000770015">
    <property type="component" value="Unassembled WGS sequence"/>
</dbReference>
<comment type="caution">
    <text evidence="2">The sequence shown here is derived from an EMBL/GenBank/DDBJ whole genome shotgun (WGS) entry which is preliminary data.</text>
</comment>
<dbReference type="PANTHER" id="PTHR37781">
    <property type="entry name" value="TFIIH COMPLEX SUBUNIT"/>
    <property type="match status" value="1"/>
</dbReference>
<dbReference type="PANTHER" id="PTHR37781:SF1">
    <property type="entry name" value="ADR380WP"/>
    <property type="match status" value="1"/>
</dbReference>
<dbReference type="EMBL" id="JAGSXJ010000006">
    <property type="protein sequence ID" value="KAH6690291.1"/>
    <property type="molecule type" value="Genomic_DNA"/>
</dbReference>
<dbReference type="AlphaFoldDB" id="A0A9P8VFP9"/>
<organism evidence="2 3">
    <name type="scientific">Plectosphaerella plurivora</name>
    <dbReference type="NCBI Taxonomy" id="936078"/>
    <lineage>
        <taxon>Eukaryota</taxon>
        <taxon>Fungi</taxon>
        <taxon>Dikarya</taxon>
        <taxon>Ascomycota</taxon>
        <taxon>Pezizomycotina</taxon>
        <taxon>Sordariomycetes</taxon>
        <taxon>Hypocreomycetidae</taxon>
        <taxon>Glomerellales</taxon>
        <taxon>Plectosphaerellaceae</taxon>
        <taxon>Plectosphaerella</taxon>
    </lineage>
</organism>
<name>A0A9P8VFP9_9PEZI</name>
<feature type="region of interest" description="Disordered" evidence="1">
    <location>
        <begin position="1"/>
        <end position="50"/>
    </location>
</feature>